<dbReference type="GO" id="GO:0008270">
    <property type="term" value="F:zinc ion binding"/>
    <property type="evidence" value="ECO:0007669"/>
    <property type="project" value="InterPro"/>
</dbReference>
<organism evidence="6 7">
    <name type="scientific">Thermogutta terrifontis</name>
    <dbReference type="NCBI Taxonomy" id="1331910"/>
    <lineage>
        <taxon>Bacteria</taxon>
        <taxon>Pseudomonadati</taxon>
        <taxon>Planctomycetota</taxon>
        <taxon>Planctomycetia</taxon>
        <taxon>Pirellulales</taxon>
        <taxon>Thermoguttaceae</taxon>
        <taxon>Thermogutta</taxon>
    </lineage>
</organism>
<dbReference type="GO" id="GO:0003998">
    <property type="term" value="F:acylphosphatase activity"/>
    <property type="evidence" value="ECO:0007669"/>
    <property type="project" value="UniProtKB-EC"/>
</dbReference>
<dbReference type="OrthoDB" id="9808093at2"/>
<reference evidence="6 7" key="1">
    <citation type="journal article" name="Front. Microbiol.">
        <title>Sugar Metabolism of the First Thermophilic Planctomycete Thermogutta terrifontis: Comparative Genomic and Transcriptomic Approaches.</title>
        <authorList>
            <person name="Elcheninov A.G."/>
            <person name="Menzel P."/>
            <person name="Gudbergsdottir S.R."/>
            <person name="Slesarev A.I."/>
            <person name="Kadnikov V.V."/>
            <person name="Krogh A."/>
            <person name="Bonch-Osmolovskaya E.A."/>
            <person name="Peng X."/>
            <person name="Kublanov I.V."/>
        </authorList>
    </citation>
    <scope>NUCLEOTIDE SEQUENCE [LARGE SCALE GENOMIC DNA]</scope>
    <source>
        <strain evidence="6 7">R1</strain>
    </source>
</reference>
<dbReference type="Proteomes" id="UP000215086">
    <property type="component" value="Chromosome"/>
</dbReference>
<evidence type="ECO:0000256" key="1">
    <source>
        <dbReference type="ARBA" id="ARBA00008097"/>
    </source>
</evidence>
<feature type="domain" description="YrdC-like" evidence="5">
    <location>
        <begin position="224"/>
        <end position="449"/>
    </location>
</feature>
<dbReference type="GO" id="GO:0003725">
    <property type="term" value="F:double-stranded RNA binding"/>
    <property type="evidence" value="ECO:0007669"/>
    <property type="project" value="InterPro"/>
</dbReference>
<keyword evidence="7" id="KW-1185">Reference proteome</keyword>
<dbReference type="Gene3D" id="3.90.870.50">
    <property type="match status" value="1"/>
</dbReference>
<dbReference type="InterPro" id="IPR001792">
    <property type="entry name" value="Acylphosphatase-like_dom"/>
</dbReference>
<keyword evidence="2" id="KW-0378">Hydrolase</keyword>
<dbReference type="PROSITE" id="PS51160">
    <property type="entry name" value="ACYLPHOSPHATASE_3"/>
    <property type="match status" value="1"/>
</dbReference>
<proteinExistence type="inferred from homology"/>
<accession>A0A286RB79</accession>
<dbReference type="GO" id="GO:0016743">
    <property type="term" value="F:carboxyl- or carbamoyltransferase activity"/>
    <property type="evidence" value="ECO:0007669"/>
    <property type="project" value="TreeGrafter"/>
</dbReference>
<dbReference type="AlphaFoldDB" id="A0A286RB79"/>
<feature type="domain" description="Acylphosphatase-like" evidence="4">
    <location>
        <begin position="25"/>
        <end position="113"/>
    </location>
</feature>
<dbReference type="EMBL" id="CP018477">
    <property type="protein sequence ID" value="ASV73189.1"/>
    <property type="molecule type" value="Genomic_DNA"/>
</dbReference>
<dbReference type="Pfam" id="PF22521">
    <property type="entry name" value="HypF_C_2"/>
    <property type="match status" value="1"/>
</dbReference>
<dbReference type="SUPFAM" id="SSF55821">
    <property type="entry name" value="YrdC/RibB"/>
    <property type="match status" value="2"/>
</dbReference>
<dbReference type="SUPFAM" id="SSF54975">
    <property type="entry name" value="Acylphosphatase/BLUF domain-like"/>
    <property type="match status" value="1"/>
</dbReference>
<evidence type="ECO:0000259" key="5">
    <source>
        <dbReference type="PROSITE" id="PS51163"/>
    </source>
</evidence>
<evidence type="ECO:0000256" key="3">
    <source>
        <dbReference type="SAM" id="MobiDB-lite"/>
    </source>
</evidence>
<dbReference type="InterPro" id="IPR051060">
    <property type="entry name" value="Carbamoyltrans_HypF-like"/>
</dbReference>
<feature type="active site" evidence="2">
    <location>
        <position position="58"/>
    </location>
</feature>
<dbReference type="InterPro" id="IPR006070">
    <property type="entry name" value="Sua5-like_dom"/>
</dbReference>
<dbReference type="PANTHER" id="PTHR42959">
    <property type="entry name" value="CARBAMOYLTRANSFERASE"/>
    <property type="match status" value="1"/>
</dbReference>
<dbReference type="Pfam" id="PF17788">
    <property type="entry name" value="HypF_C"/>
    <property type="match status" value="1"/>
</dbReference>
<dbReference type="Gene3D" id="3.30.420.40">
    <property type="match status" value="1"/>
</dbReference>
<dbReference type="PANTHER" id="PTHR42959:SF1">
    <property type="entry name" value="CARBAMOYLTRANSFERASE HYPF"/>
    <property type="match status" value="1"/>
</dbReference>
<dbReference type="KEGG" id="ttf:THTE_0587"/>
<dbReference type="InterPro" id="IPR041440">
    <property type="entry name" value="HypF_C"/>
</dbReference>
<evidence type="ECO:0000313" key="7">
    <source>
        <dbReference type="Proteomes" id="UP000215086"/>
    </source>
</evidence>
<dbReference type="EC" id="3.6.1.7" evidence="2"/>
<dbReference type="Gene3D" id="3.30.110.120">
    <property type="match status" value="1"/>
</dbReference>
<dbReference type="Gene3D" id="3.30.420.360">
    <property type="match status" value="1"/>
</dbReference>
<dbReference type="Pfam" id="PF00708">
    <property type="entry name" value="Acylphosphatase"/>
    <property type="match status" value="1"/>
</dbReference>
<evidence type="ECO:0000313" key="6">
    <source>
        <dbReference type="EMBL" id="ASV73189.1"/>
    </source>
</evidence>
<comment type="catalytic activity">
    <reaction evidence="2">
        <text>an acyl phosphate + H2O = a carboxylate + phosphate + H(+)</text>
        <dbReference type="Rhea" id="RHEA:14965"/>
        <dbReference type="ChEBI" id="CHEBI:15377"/>
        <dbReference type="ChEBI" id="CHEBI:15378"/>
        <dbReference type="ChEBI" id="CHEBI:29067"/>
        <dbReference type="ChEBI" id="CHEBI:43474"/>
        <dbReference type="ChEBI" id="CHEBI:59918"/>
        <dbReference type="EC" id="3.6.1.7"/>
    </reaction>
</comment>
<sequence length="898" mass="98727">MASPVPEHRLSDSTTEATAATSLARWRIHVTGVVQGIGFRPFVYRTARKHGLTGWVRNASDGVTLEVQGSRNQLMPFWEEFLHHRPAGVVYETLEKTELPPLAPEEPTFQILPSREGGVRQPTIPPDLATCAECLAELRDPADRRYQYPFINCTHCGPRWSIIEGVPYDRPLTSMKIFPMCGECESEYHNPADRRFHAQPVACPACGPHVELRSASGELLAERETAIRLAAQTIREGQVLGLKGLGGFQLICDAGNEAAVQTLRQRKRRPDKPFALMMTEEMLRQVCEEPSEAVWRWLRSPTAPIVLLRRRHNLTDHTGKPATGNAPLTSSDERRNQATTSPAEDFRPENGVCPVAEAVAPGNPYLGVMLPYTPLHHLLMEAVGRPIVCTSGNLTEEPMAIANDEAFQRLGKIADVFLVHNRPIVRPVDDSVMAEGEPDDIFLIRRARGFAPRPIRLAAKGPVVLATGGHLKNVVGLALEDQAILSAHVGDLDNLLAWEAHRRAVEDLLRFFQAVPEVVACDLHPDYASTRVAEEFACRLKAPLFRWQHHVVHFAACLAEWETPRSDPAFDGVLAPQPGPLEIEQRTTRPLPVPLLGVIWDGTGYGIDGTVWGGEFFLFDGRSFQRVAHLRPFPLPGGEVVVRQPRRSLLGLLAACGMAERELDSPDGLLRNLFTETEARILLHSVARGIQCPQTSSMGRLFDAVAALLGLGARISFEGQAAMALQFSAEQVYFSSAGPLSSGTRGPNPRAAGEVPGDAFMPSVHRFALTKGRPIVLDWQPVLKSLVAGLRAGVPRERLALDFHRQLVEAVLTVAEQFNVQGLMFSGGCFQNQLLRRLLAAACRVRGVTPWFARRIPPGDGGLALGQIWLTRRALQGDFIPGRGGVAENVNKDSNEKD</sequence>
<comment type="similarity">
    <text evidence="1">Belongs to the carbamoyltransferase HypF family.</text>
</comment>
<dbReference type="GO" id="GO:0051604">
    <property type="term" value="P:protein maturation"/>
    <property type="evidence" value="ECO:0007669"/>
    <property type="project" value="TreeGrafter"/>
</dbReference>
<protein>
    <recommendedName>
        <fullName evidence="2">acylphosphatase</fullName>
        <ecNumber evidence="2">3.6.1.7</ecNumber>
    </recommendedName>
</protein>
<dbReference type="InterPro" id="IPR036046">
    <property type="entry name" value="Acylphosphatase-like_dom_sf"/>
</dbReference>
<dbReference type="PROSITE" id="PS51163">
    <property type="entry name" value="YRDC"/>
    <property type="match status" value="1"/>
</dbReference>
<dbReference type="InterPro" id="IPR011125">
    <property type="entry name" value="Znf_HypF"/>
</dbReference>
<feature type="region of interest" description="Disordered" evidence="3">
    <location>
        <begin position="315"/>
        <end position="349"/>
    </location>
</feature>
<feature type="active site" evidence="2">
    <location>
        <position position="40"/>
    </location>
</feature>
<dbReference type="InterPro" id="IPR017945">
    <property type="entry name" value="DHBP_synth_RibB-like_a/b_dom"/>
</dbReference>
<dbReference type="Pfam" id="PF07503">
    <property type="entry name" value="zf-HYPF"/>
    <property type="match status" value="2"/>
</dbReference>
<evidence type="ECO:0000259" key="4">
    <source>
        <dbReference type="PROSITE" id="PS51160"/>
    </source>
</evidence>
<dbReference type="InterPro" id="IPR055128">
    <property type="entry name" value="HypF_C_2"/>
</dbReference>
<evidence type="ECO:0000256" key="2">
    <source>
        <dbReference type="PROSITE-ProRule" id="PRU00520"/>
    </source>
</evidence>
<dbReference type="Pfam" id="PF01300">
    <property type="entry name" value="Sua5_yciO_yrdC"/>
    <property type="match status" value="2"/>
</dbReference>
<name>A0A286RB79_9BACT</name>
<gene>
    <name evidence="6" type="ORF">THTE_0587</name>
</gene>